<evidence type="ECO:0000256" key="7">
    <source>
        <dbReference type="ARBA" id="ARBA00022771"/>
    </source>
</evidence>
<dbReference type="Proteomes" id="UP000799770">
    <property type="component" value="Unassembled WGS sequence"/>
</dbReference>
<comment type="catalytic activity">
    <reaction evidence="1">
        <text>S-ubiquitinyl-[E2 ubiquitin-conjugating enzyme]-L-cysteine + [acceptor protein]-L-lysine = [E2 ubiquitin-conjugating enzyme]-L-cysteine + N(6)-ubiquitinyl-[acceptor protein]-L-lysine.</text>
        <dbReference type="EC" id="2.3.2.27"/>
    </reaction>
</comment>
<keyword evidence="10" id="KW-1133">Transmembrane helix</keyword>
<sequence length="225" mass="26083">MMLARFSGVEMQSNSTTIGEPCSTEQCGICLDIYDDKKHVTYQVLPCEHTFGRLCIKKWASKSKTCPLCRSESTNLHYLVHATDEKDAGDPPYRPSGSNSTYMRQDQRRRSQRIATYQYQSVLQPLTPAEISAFTQYLWQATGTLAARNRSSVWKKNVVTSKLEEAILRLYPRDWMYGPQLDALTIRARSMVQKHRKNRRLLDREGFRNEVEGITTEINFWSSQW</sequence>
<feature type="domain" description="RING-type" evidence="14">
    <location>
        <begin position="27"/>
        <end position="70"/>
    </location>
</feature>
<comment type="subcellular location">
    <subcellularLocation>
        <location evidence="2">Membrane</location>
        <topology evidence="2">Multi-pass membrane protein</topology>
    </subcellularLocation>
</comment>
<dbReference type="GO" id="GO:0016567">
    <property type="term" value="P:protein ubiquitination"/>
    <property type="evidence" value="ECO:0007669"/>
    <property type="project" value="TreeGrafter"/>
</dbReference>
<keyword evidence="9" id="KW-0862">Zinc</keyword>
<accession>A0A6A5ZHG1</accession>
<evidence type="ECO:0000256" key="1">
    <source>
        <dbReference type="ARBA" id="ARBA00000900"/>
    </source>
</evidence>
<reference evidence="15" key="1">
    <citation type="journal article" date="2020" name="Stud. Mycol.">
        <title>101 Dothideomycetes genomes: a test case for predicting lifestyles and emergence of pathogens.</title>
        <authorList>
            <person name="Haridas S."/>
            <person name="Albert R."/>
            <person name="Binder M."/>
            <person name="Bloem J."/>
            <person name="Labutti K."/>
            <person name="Salamov A."/>
            <person name="Andreopoulos B."/>
            <person name="Baker S."/>
            <person name="Barry K."/>
            <person name="Bills G."/>
            <person name="Bluhm B."/>
            <person name="Cannon C."/>
            <person name="Castanera R."/>
            <person name="Culley D."/>
            <person name="Daum C."/>
            <person name="Ezra D."/>
            <person name="Gonzalez J."/>
            <person name="Henrissat B."/>
            <person name="Kuo A."/>
            <person name="Liang C."/>
            <person name="Lipzen A."/>
            <person name="Lutzoni F."/>
            <person name="Magnuson J."/>
            <person name="Mondo S."/>
            <person name="Nolan M."/>
            <person name="Ohm R."/>
            <person name="Pangilinan J."/>
            <person name="Park H.-J."/>
            <person name="Ramirez L."/>
            <person name="Alfaro M."/>
            <person name="Sun H."/>
            <person name="Tritt A."/>
            <person name="Yoshinaga Y."/>
            <person name="Zwiers L.-H."/>
            <person name="Turgeon B."/>
            <person name="Goodwin S."/>
            <person name="Spatafora J."/>
            <person name="Crous P."/>
            <person name="Grigoriev I."/>
        </authorList>
    </citation>
    <scope>NUCLEOTIDE SEQUENCE</scope>
    <source>
        <strain evidence="15">CBS 627.86</strain>
    </source>
</reference>
<evidence type="ECO:0000256" key="6">
    <source>
        <dbReference type="ARBA" id="ARBA00022723"/>
    </source>
</evidence>
<dbReference type="Pfam" id="PF13639">
    <property type="entry name" value="zf-RING_2"/>
    <property type="match status" value="1"/>
</dbReference>
<dbReference type="SUPFAM" id="SSF57850">
    <property type="entry name" value="RING/U-box"/>
    <property type="match status" value="1"/>
</dbReference>
<organism evidence="15 16">
    <name type="scientific">Lophiotrema nucula</name>
    <dbReference type="NCBI Taxonomy" id="690887"/>
    <lineage>
        <taxon>Eukaryota</taxon>
        <taxon>Fungi</taxon>
        <taxon>Dikarya</taxon>
        <taxon>Ascomycota</taxon>
        <taxon>Pezizomycotina</taxon>
        <taxon>Dothideomycetes</taxon>
        <taxon>Pleosporomycetidae</taxon>
        <taxon>Pleosporales</taxon>
        <taxon>Lophiotremataceae</taxon>
        <taxon>Lophiotrema</taxon>
    </lineage>
</organism>
<dbReference type="InterPro" id="IPR001841">
    <property type="entry name" value="Znf_RING"/>
</dbReference>
<evidence type="ECO:0000256" key="12">
    <source>
        <dbReference type="PROSITE-ProRule" id="PRU00175"/>
    </source>
</evidence>
<dbReference type="OrthoDB" id="3691193at2759"/>
<evidence type="ECO:0000256" key="13">
    <source>
        <dbReference type="SAM" id="MobiDB-lite"/>
    </source>
</evidence>
<keyword evidence="4" id="KW-0808">Transferase</keyword>
<dbReference type="EC" id="2.3.2.27" evidence="3"/>
<keyword evidence="16" id="KW-1185">Reference proteome</keyword>
<evidence type="ECO:0000256" key="10">
    <source>
        <dbReference type="ARBA" id="ARBA00022989"/>
    </source>
</evidence>
<evidence type="ECO:0000256" key="4">
    <source>
        <dbReference type="ARBA" id="ARBA00022679"/>
    </source>
</evidence>
<evidence type="ECO:0000256" key="9">
    <source>
        <dbReference type="ARBA" id="ARBA00022833"/>
    </source>
</evidence>
<evidence type="ECO:0000313" key="15">
    <source>
        <dbReference type="EMBL" id="KAF2118912.1"/>
    </source>
</evidence>
<dbReference type="GO" id="GO:0006511">
    <property type="term" value="P:ubiquitin-dependent protein catabolic process"/>
    <property type="evidence" value="ECO:0007669"/>
    <property type="project" value="TreeGrafter"/>
</dbReference>
<evidence type="ECO:0000256" key="2">
    <source>
        <dbReference type="ARBA" id="ARBA00004141"/>
    </source>
</evidence>
<keyword evidence="11" id="KW-0472">Membrane</keyword>
<dbReference type="PANTHER" id="PTHR45977">
    <property type="entry name" value="TARGET OF ERK KINASE MPK-1"/>
    <property type="match status" value="1"/>
</dbReference>
<protein>
    <recommendedName>
        <fullName evidence="3">RING-type E3 ubiquitin transferase</fullName>
        <ecNumber evidence="3">2.3.2.27</ecNumber>
    </recommendedName>
</protein>
<dbReference type="InterPro" id="IPR013083">
    <property type="entry name" value="Znf_RING/FYVE/PHD"/>
</dbReference>
<keyword evidence="7 12" id="KW-0863">Zinc-finger</keyword>
<dbReference type="GO" id="GO:0008270">
    <property type="term" value="F:zinc ion binding"/>
    <property type="evidence" value="ECO:0007669"/>
    <property type="project" value="UniProtKB-KW"/>
</dbReference>
<proteinExistence type="predicted"/>
<evidence type="ECO:0000256" key="5">
    <source>
        <dbReference type="ARBA" id="ARBA00022692"/>
    </source>
</evidence>
<evidence type="ECO:0000313" key="16">
    <source>
        <dbReference type="Proteomes" id="UP000799770"/>
    </source>
</evidence>
<keyword evidence="8" id="KW-0833">Ubl conjugation pathway</keyword>
<evidence type="ECO:0000256" key="3">
    <source>
        <dbReference type="ARBA" id="ARBA00012483"/>
    </source>
</evidence>
<gene>
    <name evidence="15" type="ORF">BDV96DRAFT_643078</name>
</gene>
<keyword evidence="5" id="KW-0812">Transmembrane</keyword>
<dbReference type="Gene3D" id="3.30.40.10">
    <property type="entry name" value="Zinc/RING finger domain, C3HC4 (zinc finger)"/>
    <property type="match status" value="1"/>
</dbReference>
<feature type="region of interest" description="Disordered" evidence="13">
    <location>
        <begin position="85"/>
        <end position="107"/>
    </location>
</feature>
<dbReference type="GO" id="GO:0016020">
    <property type="term" value="C:membrane"/>
    <property type="evidence" value="ECO:0007669"/>
    <property type="project" value="UniProtKB-SubCell"/>
</dbReference>
<evidence type="ECO:0000259" key="14">
    <source>
        <dbReference type="PROSITE" id="PS50089"/>
    </source>
</evidence>
<name>A0A6A5ZHG1_9PLEO</name>
<dbReference type="EMBL" id="ML977316">
    <property type="protein sequence ID" value="KAF2118912.1"/>
    <property type="molecule type" value="Genomic_DNA"/>
</dbReference>
<evidence type="ECO:0000256" key="11">
    <source>
        <dbReference type="ARBA" id="ARBA00023136"/>
    </source>
</evidence>
<dbReference type="SMART" id="SM00184">
    <property type="entry name" value="RING"/>
    <property type="match status" value="1"/>
</dbReference>
<dbReference type="AlphaFoldDB" id="A0A6A5ZHG1"/>
<dbReference type="PANTHER" id="PTHR45977:SF4">
    <property type="entry name" value="RING-TYPE DOMAIN-CONTAINING PROTEIN"/>
    <property type="match status" value="1"/>
</dbReference>
<dbReference type="PROSITE" id="PS50089">
    <property type="entry name" value="ZF_RING_2"/>
    <property type="match status" value="1"/>
</dbReference>
<dbReference type="GO" id="GO:0061630">
    <property type="term" value="F:ubiquitin protein ligase activity"/>
    <property type="evidence" value="ECO:0007669"/>
    <property type="project" value="UniProtKB-EC"/>
</dbReference>
<keyword evidence="6" id="KW-0479">Metal-binding</keyword>
<evidence type="ECO:0000256" key="8">
    <source>
        <dbReference type="ARBA" id="ARBA00022786"/>
    </source>
</evidence>